<feature type="domain" description="Radical SAM core" evidence="6">
    <location>
        <begin position="1"/>
        <end position="219"/>
    </location>
</feature>
<evidence type="ECO:0000256" key="5">
    <source>
        <dbReference type="ARBA" id="ARBA00023014"/>
    </source>
</evidence>
<keyword evidence="3" id="KW-0479">Metal-binding</keyword>
<organism evidence="7 8">
    <name type="scientific">Myxococcus fulvus (strain ATCC BAA-855 / HW-1)</name>
    <dbReference type="NCBI Taxonomy" id="483219"/>
    <lineage>
        <taxon>Bacteria</taxon>
        <taxon>Pseudomonadati</taxon>
        <taxon>Myxococcota</taxon>
        <taxon>Myxococcia</taxon>
        <taxon>Myxococcales</taxon>
        <taxon>Cystobacterineae</taxon>
        <taxon>Myxococcaceae</taxon>
        <taxon>Myxococcus</taxon>
    </lineage>
</organism>
<dbReference type="eggNOG" id="COG0641">
    <property type="taxonomic scope" value="Bacteria"/>
</dbReference>
<evidence type="ECO:0000256" key="4">
    <source>
        <dbReference type="ARBA" id="ARBA00023004"/>
    </source>
</evidence>
<dbReference type="GO" id="GO:0051536">
    <property type="term" value="F:iron-sulfur cluster binding"/>
    <property type="evidence" value="ECO:0007669"/>
    <property type="project" value="UniProtKB-KW"/>
</dbReference>
<dbReference type="PROSITE" id="PS51918">
    <property type="entry name" value="RADICAL_SAM"/>
    <property type="match status" value="1"/>
</dbReference>
<proteinExistence type="predicted"/>
<dbReference type="CDD" id="cd01335">
    <property type="entry name" value="Radical_SAM"/>
    <property type="match status" value="1"/>
</dbReference>
<dbReference type="SUPFAM" id="SSF102114">
    <property type="entry name" value="Radical SAM enzymes"/>
    <property type="match status" value="1"/>
</dbReference>
<dbReference type="InterPro" id="IPR013785">
    <property type="entry name" value="Aldolase_TIM"/>
</dbReference>
<gene>
    <name evidence="7" type="ordered locus">LILAB_15660</name>
</gene>
<evidence type="ECO:0000256" key="3">
    <source>
        <dbReference type="ARBA" id="ARBA00022723"/>
    </source>
</evidence>
<sequence length="384" mass="42892">MVVIQPSSLCNLNCRYCYVPNRRDGTLMDDATLEAGISLALKSDLLHSRVSFLWHAGEPLAAGLPFFRRALSFIRKHNTKNTQILNSVQTNGTLINDNWCQFFKENAFSIGVSVDGPAFIHDASRRDWGNRGSHAHTMRGVELLRKNGIKLNAIAVLTRETLEHPDDLFEFFDSNGFDTLGFNVEEIEGANSDSSLKCASEPRVSDDILRRYRFFMGRLFDRWSGSNGRLKIREFLANSYALNQLRKGHGYTRVSDEIVGLRNVVIAKNGDITTYSPELASGLPGNPAAFVVGNVHEIQRLEDVLESPRYKQLETEIQAGVHACALTCKYFALCGGSYGSNKAYENGSFNSTETTSCILHRQATAEVVISKLRERSEQSRSTHD</sequence>
<dbReference type="SFLD" id="SFLDS00029">
    <property type="entry name" value="Radical_SAM"/>
    <property type="match status" value="1"/>
</dbReference>
<protein>
    <submittedName>
        <fullName evidence="7">Radical SAM protein</fullName>
    </submittedName>
</protein>
<evidence type="ECO:0000313" key="8">
    <source>
        <dbReference type="Proteomes" id="UP000000488"/>
    </source>
</evidence>
<dbReference type="PANTHER" id="PTHR43273">
    <property type="entry name" value="ANAEROBIC SULFATASE-MATURATING ENZYME HOMOLOG ASLB-RELATED"/>
    <property type="match status" value="1"/>
</dbReference>
<dbReference type="GO" id="GO:0016491">
    <property type="term" value="F:oxidoreductase activity"/>
    <property type="evidence" value="ECO:0007669"/>
    <property type="project" value="InterPro"/>
</dbReference>
<evidence type="ECO:0000256" key="2">
    <source>
        <dbReference type="ARBA" id="ARBA00022691"/>
    </source>
</evidence>
<dbReference type="KEGG" id="mfu:LILAB_15660"/>
<dbReference type="PANTHER" id="PTHR43273:SF8">
    <property type="entry name" value="RADICAL SAM DOMAIN PROTEIN"/>
    <property type="match status" value="1"/>
</dbReference>
<evidence type="ECO:0000256" key="1">
    <source>
        <dbReference type="ARBA" id="ARBA00001966"/>
    </source>
</evidence>
<dbReference type="InterPro" id="IPR026357">
    <property type="entry name" value="rSAM_SPASM_GrrM_OscB"/>
</dbReference>
<keyword evidence="2" id="KW-0949">S-adenosyl-L-methionine</keyword>
<keyword evidence="4" id="KW-0408">Iron</keyword>
<reference evidence="7 8" key="1">
    <citation type="journal article" date="2011" name="J. Bacteriol.">
        <title>Genome sequence of the halotolerant marine bacterium Myxococcus fulvus HW-1.</title>
        <authorList>
            <person name="Li Z.F."/>
            <person name="Li X."/>
            <person name="Liu H."/>
            <person name="Liu X."/>
            <person name="Han K."/>
            <person name="Wu Z.H."/>
            <person name="Hu W."/>
            <person name="Li F.F."/>
            <person name="Li Y.Z."/>
        </authorList>
    </citation>
    <scope>NUCLEOTIDE SEQUENCE [LARGE SCALE GENOMIC DNA]</scope>
    <source>
        <strain evidence="8">ATCC BAA-855 / HW-1</strain>
    </source>
</reference>
<evidence type="ECO:0000259" key="6">
    <source>
        <dbReference type="PROSITE" id="PS51918"/>
    </source>
</evidence>
<accession>F8CIG9</accession>
<keyword evidence="5" id="KW-0411">Iron-sulfur</keyword>
<dbReference type="HOGENOM" id="CLU_009273_10_0_7"/>
<name>F8CIG9_MYXFH</name>
<dbReference type="InterPro" id="IPR058240">
    <property type="entry name" value="rSAM_sf"/>
</dbReference>
<dbReference type="STRING" id="483219.LILAB_15660"/>
<dbReference type="InterPro" id="IPR023867">
    <property type="entry name" value="Sulphatase_maturase_rSAM"/>
</dbReference>
<evidence type="ECO:0000313" key="7">
    <source>
        <dbReference type="EMBL" id="AEI65035.1"/>
    </source>
</evidence>
<comment type="cofactor">
    <cofactor evidence="1">
        <name>[4Fe-4S] cluster</name>
        <dbReference type="ChEBI" id="CHEBI:49883"/>
    </cofactor>
</comment>
<dbReference type="EMBL" id="CP002830">
    <property type="protein sequence ID" value="AEI65035.1"/>
    <property type="molecule type" value="Genomic_DNA"/>
</dbReference>
<dbReference type="InterPro" id="IPR007197">
    <property type="entry name" value="rSAM"/>
</dbReference>
<dbReference type="SFLD" id="SFLDG01384">
    <property type="entry name" value="thioether_bond_formation_requi"/>
    <property type="match status" value="1"/>
</dbReference>
<dbReference type="Proteomes" id="UP000000488">
    <property type="component" value="Chromosome"/>
</dbReference>
<dbReference type="GO" id="GO:0046872">
    <property type="term" value="F:metal ion binding"/>
    <property type="evidence" value="ECO:0007669"/>
    <property type="project" value="UniProtKB-KW"/>
</dbReference>
<dbReference type="SFLD" id="SFLDG01067">
    <property type="entry name" value="SPASM/twitch_domain_containing"/>
    <property type="match status" value="1"/>
</dbReference>
<dbReference type="Pfam" id="PF04055">
    <property type="entry name" value="Radical_SAM"/>
    <property type="match status" value="1"/>
</dbReference>
<dbReference type="SFLD" id="SFLDG01386">
    <property type="entry name" value="main_SPASM_domain-containing"/>
    <property type="match status" value="1"/>
</dbReference>
<dbReference type="SFLD" id="SFLDG01072">
    <property type="entry name" value="dehydrogenase_like"/>
    <property type="match status" value="1"/>
</dbReference>
<dbReference type="Gene3D" id="3.20.20.70">
    <property type="entry name" value="Aldolase class I"/>
    <property type="match status" value="1"/>
</dbReference>
<dbReference type="NCBIfam" id="TIGR04261">
    <property type="entry name" value="rSAM_GlyRichRpt"/>
    <property type="match status" value="1"/>
</dbReference>
<dbReference type="AlphaFoldDB" id="F8CIG9"/>